<dbReference type="EMBL" id="QVQT01000003">
    <property type="protein sequence ID" value="RFU16969.1"/>
    <property type="molecule type" value="Genomic_DNA"/>
</dbReference>
<comment type="caution">
    <text evidence="6">The sequence shown here is derived from an EMBL/GenBank/DDBJ whole genome shotgun (WGS) entry which is preliminary data.</text>
</comment>
<evidence type="ECO:0000259" key="3">
    <source>
        <dbReference type="Pfam" id="PF16334"/>
    </source>
</evidence>
<feature type="domain" description="Glutaminase A N-terminal" evidence="5">
    <location>
        <begin position="96"/>
        <end position="341"/>
    </location>
</feature>
<dbReference type="RefSeq" id="WP_117299138.1">
    <property type="nucleotide sequence ID" value="NZ_QVQT02000003.1"/>
</dbReference>
<dbReference type="AlphaFoldDB" id="A0A372IQC9"/>
<protein>
    <submittedName>
        <fullName evidence="6">DUF4965 domain-containing protein</fullName>
    </submittedName>
</protein>
<dbReference type="InterPro" id="IPR052743">
    <property type="entry name" value="Glutaminase_GtaA"/>
</dbReference>
<dbReference type="SUPFAM" id="SSF48208">
    <property type="entry name" value="Six-hairpin glycosidases"/>
    <property type="match status" value="1"/>
</dbReference>
<evidence type="ECO:0000313" key="7">
    <source>
        <dbReference type="Proteomes" id="UP000264702"/>
    </source>
</evidence>
<keyword evidence="7" id="KW-1185">Reference proteome</keyword>
<reference evidence="6 7" key="1">
    <citation type="submission" date="2018-08" db="EMBL/GenBank/DDBJ databases">
        <title>Acidipila sp. 4G-K13, an acidobacterium isolated from forest soil.</title>
        <authorList>
            <person name="Gao Z.-H."/>
            <person name="Qiu L.-H."/>
        </authorList>
    </citation>
    <scope>NUCLEOTIDE SEQUENCE [LARGE SCALE GENOMIC DNA]</scope>
    <source>
        <strain evidence="6 7">4G-K13</strain>
    </source>
</reference>
<keyword evidence="2" id="KW-0732">Signal</keyword>
<gene>
    <name evidence="6" type="ORF">D0Y96_09635</name>
</gene>
<accession>A0A372IQC9</accession>
<evidence type="ECO:0000313" key="6">
    <source>
        <dbReference type="EMBL" id="RFU16969.1"/>
    </source>
</evidence>
<proteinExistence type="predicted"/>
<dbReference type="Pfam" id="PF16334">
    <property type="entry name" value="DUF4964"/>
    <property type="match status" value="1"/>
</dbReference>
<dbReference type="PANTHER" id="PTHR31987">
    <property type="entry name" value="GLUTAMINASE A-RELATED"/>
    <property type="match status" value="1"/>
</dbReference>
<evidence type="ECO:0000259" key="5">
    <source>
        <dbReference type="Pfam" id="PF17168"/>
    </source>
</evidence>
<feature type="chain" id="PRO_5016706341" evidence="2">
    <location>
        <begin position="23"/>
        <end position="711"/>
    </location>
</feature>
<feature type="region of interest" description="Disordered" evidence="1">
    <location>
        <begin position="237"/>
        <end position="259"/>
    </location>
</feature>
<feature type="signal peptide" evidence="2">
    <location>
        <begin position="1"/>
        <end position="22"/>
    </location>
</feature>
<dbReference type="GO" id="GO:0005975">
    <property type="term" value="P:carbohydrate metabolic process"/>
    <property type="evidence" value="ECO:0007669"/>
    <property type="project" value="InterPro"/>
</dbReference>
<dbReference type="PANTHER" id="PTHR31987:SF1">
    <property type="entry name" value="GLUTAMINASE A"/>
    <property type="match status" value="1"/>
</dbReference>
<name>A0A372IQC9_9BACT</name>
<dbReference type="InterPro" id="IPR008928">
    <property type="entry name" value="6-hairpin_glycosidase_sf"/>
</dbReference>
<dbReference type="OrthoDB" id="175993at2"/>
<sequence>MKPPASLGIALSLLLPALPALAQQRPPAVPLVTHNPYFSIWSMADHLTDAPTRHWTGAPQPLTGLIRIDGKVYRYMGDSPRNTPALPQTSLEVAPTHTDYAFEGSGIRLDLSFFTPAFPQDIDLLSRPVTYLTWTVTATDARAHQVDLLLDVSPVIAVNTDNQQVTWSRALIPSAAGSPGLTVLSVGSRDQQPLNRSGDDLRIDWGYFHLAVPASESAATAASPTALHDFLTTGTFPSADSLDMPQTPRSQPPDPGAAHLDAAFHLDISAQAPTQTQTQNQTRHVLLSYTQPFEIEYLERKLRPFWRRNGETVSAMLAQAESQYASLDRRGRQYDRDLTADLTRAGGPGYARLAVLAYRQTLAAHGLAADLDGDPMLFAKENFSNGDIGTVDVLYPSAPFFLFFNPALLEAQLRPVLEYAGLPRWKFPFAPHDLGRYPIANGQEYGGGERTEDDQMPVEESGNLLILGAAIGQAQGNWHLARQYWPLFTRWAQYVRAKGLDPENQLCTDDFAGHLAHNANLSIKAIEALGAYSLMARGLGETATADDYLAAAKQMASRWEQMDRDGDHYKLAFDRPGTWSQKYNLVWDQLLGLHLFDPHIRETELAFYAQHLNRYGLPLDSRAQYTKLDWELWTATLSTSPSQFQTFIAPLVQWMNETPSRVPLTDWYDTQTGKQVGFQARSVVGGLYIKALSDSALAHTWRAKTASATMP</sequence>
<evidence type="ECO:0000259" key="4">
    <source>
        <dbReference type="Pfam" id="PF16335"/>
    </source>
</evidence>
<organism evidence="6 7">
    <name type="scientific">Paracidobacterium acidisoli</name>
    <dbReference type="NCBI Taxonomy" id="2303751"/>
    <lineage>
        <taxon>Bacteria</taxon>
        <taxon>Pseudomonadati</taxon>
        <taxon>Acidobacteriota</taxon>
        <taxon>Terriglobia</taxon>
        <taxon>Terriglobales</taxon>
        <taxon>Acidobacteriaceae</taxon>
        <taxon>Paracidobacterium</taxon>
    </lineage>
</organism>
<dbReference type="Pfam" id="PF17168">
    <property type="entry name" value="DUF5127"/>
    <property type="match status" value="1"/>
</dbReference>
<dbReference type="InterPro" id="IPR032514">
    <property type="entry name" value="GtaA_central"/>
</dbReference>
<dbReference type="InterPro" id="IPR032515">
    <property type="entry name" value="DUF4964"/>
</dbReference>
<dbReference type="Proteomes" id="UP000264702">
    <property type="component" value="Unassembled WGS sequence"/>
</dbReference>
<feature type="domain" description="DUF4964" evidence="3">
    <location>
        <begin position="24"/>
        <end position="78"/>
    </location>
</feature>
<evidence type="ECO:0000256" key="1">
    <source>
        <dbReference type="SAM" id="MobiDB-lite"/>
    </source>
</evidence>
<dbReference type="InterPro" id="IPR033433">
    <property type="entry name" value="GtaA_N"/>
</dbReference>
<feature type="domain" description="Glutaminase A central" evidence="4">
    <location>
        <begin position="347"/>
        <end position="690"/>
    </location>
</feature>
<evidence type="ECO:0000256" key="2">
    <source>
        <dbReference type="SAM" id="SignalP"/>
    </source>
</evidence>
<dbReference type="Pfam" id="PF16335">
    <property type="entry name" value="GtaA_6_Hairpin"/>
    <property type="match status" value="1"/>
</dbReference>